<sequence length="109" mass="12551">MHQAIDMKTKILNYCTLPEKPLKMYMIETLIISTETPSFLYTSPSPLFHPTPSKNKTNTTIIMSFPTYYSRRSPFPKSTSHSSHSNKYNLKPAAMKIRQSHLEISNILD</sequence>
<protein>
    <submittedName>
        <fullName evidence="1">Uncharacterized protein</fullName>
    </submittedName>
</protein>
<gene>
    <name evidence="1" type="ORF">EYC80_005924</name>
</gene>
<dbReference type="AlphaFoldDB" id="A0A5N6KFT9"/>
<keyword evidence="2" id="KW-1185">Reference proteome</keyword>
<dbReference type="Proteomes" id="UP000326757">
    <property type="component" value="Unassembled WGS sequence"/>
</dbReference>
<evidence type="ECO:0000313" key="2">
    <source>
        <dbReference type="Proteomes" id="UP000326757"/>
    </source>
</evidence>
<dbReference type="EMBL" id="VIGI01000003">
    <property type="protein sequence ID" value="KAB8302535.1"/>
    <property type="molecule type" value="Genomic_DNA"/>
</dbReference>
<organism evidence="1 2">
    <name type="scientific">Monilinia laxa</name>
    <name type="common">Brown rot fungus</name>
    <name type="synonym">Sclerotinia laxa</name>
    <dbReference type="NCBI Taxonomy" id="61186"/>
    <lineage>
        <taxon>Eukaryota</taxon>
        <taxon>Fungi</taxon>
        <taxon>Dikarya</taxon>
        <taxon>Ascomycota</taxon>
        <taxon>Pezizomycotina</taxon>
        <taxon>Leotiomycetes</taxon>
        <taxon>Helotiales</taxon>
        <taxon>Sclerotiniaceae</taxon>
        <taxon>Monilinia</taxon>
    </lineage>
</organism>
<proteinExistence type="predicted"/>
<evidence type="ECO:0000313" key="1">
    <source>
        <dbReference type="EMBL" id="KAB8302535.1"/>
    </source>
</evidence>
<reference evidence="1 2" key="1">
    <citation type="submission" date="2019-06" db="EMBL/GenBank/DDBJ databases">
        <title>Genome Sequence of the Brown Rot Fungal Pathogen Monilinia laxa.</title>
        <authorList>
            <person name="De Miccolis Angelini R.M."/>
            <person name="Landi L."/>
            <person name="Abate D."/>
            <person name="Pollastro S."/>
            <person name="Romanazzi G."/>
            <person name="Faretra F."/>
        </authorList>
    </citation>
    <scope>NUCLEOTIDE SEQUENCE [LARGE SCALE GENOMIC DNA]</scope>
    <source>
        <strain evidence="1 2">Mlax316</strain>
    </source>
</reference>
<comment type="caution">
    <text evidence="1">The sequence shown here is derived from an EMBL/GenBank/DDBJ whole genome shotgun (WGS) entry which is preliminary data.</text>
</comment>
<accession>A0A5N6KFT9</accession>
<name>A0A5N6KFT9_MONLA</name>